<organism evidence="1 2">
    <name type="scientific">Fukomys damarensis</name>
    <name type="common">Damaraland mole rat</name>
    <name type="synonym">Cryptomys damarensis</name>
    <dbReference type="NCBI Taxonomy" id="885580"/>
    <lineage>
        <taxon>Eukaryota</taxon>
        <taxon>Metazoa</taxon>
        <taxon>Chordata</taxon>
        <taxon>Craniata</taxon>
        <taxon>Vertebrata</taxon>
        <taxon>Euteleostomi</taxon>
        <taxon>Mammalia</taxon>
        <taxon>Eutheria</taxon>
        <taxon>Euarchontoglires</taxon>
        <taxon>Glires</taxon>
        <taxon>Rodentia</taxon>
        <taxon>Hystricomorpha</taxon>
        <taxon>Bathyergidae</taxon>
        <taxon>Fukomys</taxon>
    </lineage>
</organism>
<reference evidence="1 2" key="1">
    <citation type="submission" date="2013-11" db="EMBL/GenBank/DDBJ databases">
        <title>The Damaraland mole rat (Fukomys damarensis) genome and evolution of African mole rats.</title>
        <authorList>
            <person name="Gladyshev V.N."/>
            <person name="Fang X."/>
        </authorList>
    </citation>
    <scope>NUCLEOTIDE SEQUENCE [LARGE SCALE GENOMIC DNA]</scope>
    <source>
        <tissue evidence="1">Liver</tissue>
    </source>
</reference>
<accession>A0A091EPC0</accession>
<gene>
    <name evidence="1" type="ORF">H920_01016</name>
</gene>
<dbReference type="Proteomes" id="UP000028990">
    <property type="component" value="Unassembled WGS sequence"/>
</dbReference>
<proteinExistence type="predicted"/>
<evidence type="ECO:0000313" key="1">
    <source>
        <dbReference type="EMBL" id="KFO37531.1"/>
    </source>
</evidence>
<dbReference type="EMBL" id="KN120802">
    <property type="protein sequence ID" value="KFO37531.1"/>
    <property type="molecule type" value="Genomic_DNA"/>
</dbReference>
<protein>
    <submittedName>
        <fullName evidence="1">Uncharacterized protein</fullName>
    </submittedName>
</protein>
<keyword evidence="2" id="KW-1185">Reference proteome</keyword>
<evidence type="ECO:0000313" key="2">
    <source>
        <dbReference type="Proteomes" id="UP000028990"/>
    </source>
</evidence>
<name>A0A091EPC0_FUKDA</name>
<dbReference type="AlphaFoldDB" id="A0A091EPC0"/>
<sequence length="77" mass="8444">MSDPRQTGPPVEADRKVVALSCSTEKFLRTHSLLEGICSEQSVESASLFSIVMVPSRAEPFMDPEASLHCVTSVKYE</sequence>